<feature type="compositionally biased region" description="Basic residues" evidence="1">
    <location>
        <begin position="234"/>
        <end position="243"/>
    </location>
</feature>
<reference evidence="2" key="1">
    <citation type="submission" date="2020-02" db="EMBL/GenBank/DDBJ databases">
        <authorList>
            <person name="Scholz U."/>
            <person name="Mascher M."/>
            <person name="Fiebig A."/>
        </authorList>
    </citation>
    <scope>NUCLEOTIDE SEQUENCE</scope>
</reference>
<dbReference type="Proteomes" id="UP000663760">
    <property type="component" value="Chromosome 9"/>
</dbReference>
<feature type="compositionally biased region" description="Acidic residues" evidence="1">
    <location>
        <begin position="158"/>
        <end position="173"/>
    </location>
</feature>
<keyword evidence="3" id="KW-1185">Reference proteome</keyword>
<sequence>MLGEVDGDEPRAAAHPAEVVAHDVPPKLVVVDDHGGERRGRIEQAAVHDQDADVLGFHAGLLEEFVESAEHHHLRLLPGLRHAWVRRDVEHRLREVGGLPEARSLHDFPLELQVLLREGARQRRPLHEDLASALARVLGLVAGEVDQVDGTRPGEEVQSGEEDEEGGAEDDRDEVVAEVVPELADVLGGEGGELGGNGAADGCEAEEHPVGDEVMVPEFDVLEFNGLLEVGKPAGRRRRRRGVSLRVGGHGGGAGGE</sequence>
<proteinExistence type="predicted"/>
<evidence type="ECO:0000313" key="2">
    <source>
        <dbReference type="EMBL" id="CAA7403133.1"/>
    </source>
</evidence>
<feature type="compositionally biased region" description="Gly residues" evidence="1">
    <location>
        <begin position="248"/>
        <end position="257"/>
    </location>
</feature>
<name>A0A7I8KZ93_SPIIN</name>
<protein>
    <submittedName>
        <fullName evidence="2">Uncharacterized protein</fullName>
    </submittedName>
</protein>
<dbReference type="AlphaFoldDB" id="A0A7I8KZ93"/>
<feature type="region of interest" description="Disordered" evidence="1">
    <location>
        <begin position="147"/>
        <end position="173"/>
    </location>
</feature>
<accession>A0A7I8KZ93</accession>
<evidence type="ECO:0000256" key="1">
    <source>
        <dbReference type="SAM" id="MobiDB-lite"/>
    </source>
</evidence>
<feature type="region of interest" description="Disordered" evidence="1">
    <location>
        <begin position="234"/>
        <end position="257"/>
    </location>
</feature>
<organism evidence="2 3">
    <name type="scientific">Spirodela intermedia</name>
    <name type="common">Intermediate duckweed</name>
    <dbReference type="NCBI Taxonomy" id="51605"/>
    <lineage>
        <taxon>Eukaryota</taxon>
        <taxon>Viridiplantae</taxon>
        <taxon>Streptophyta</taxon>
        <taxon>Embryophyta</taxon>
        <taxon>Tracheophyta</taxon>
        <taxon>Spermatophyta</taxon>
        <taxon>Magnoliopsida</taxon>
        <taxon>Liliopsida</taxon>
        <taxon>Araceae</taxon>
        <taxon>Lemnoideae</taxon>
        <taxon>Spirodela</taxon>
    </lineage>
</organism>
<dbReference type="EMBL" id="LR746272">
    <property type="protein sequence ID" value="CAA7403133.1"/>
    <property type="molecule type" value="Genomic_DNA"/>
</dbReference>
<gene>
    <name evidence="2" type="ORF">SI8410_09013811</name>
</gene>
<evidence type="ECO:0000313" key="3">
    <source>
        <dbReference type="Proteomes" id="UP000663760"/>
    </source>
</evidence>